<evidence type="ECO:0000256" key="1">
    <source>
        <dbReference type="ARBA" id="ARBA00001933"/>
    </source>
</evidence>
<keyword evidence="8" id="KW-0100">Branched-chain amino acid biosynthesis</keyword>
<dbReference type="GO" id="GO:0009098">
    <property type="term" value="P:L-leucine biosynthetic process"/>
    <property type="evidence" value="ECO:0007669"/>
    <property type="project" value="TreeGrafter"/>
</dbReference>
<keyword evidence="4" id="KW-0032">Aminotransferase</keyword>
<dbReference type="InterPro" id="IPR043132">
    <property type="entry name" value="BCAT-like_C"/>
</dbReference>
<dbReference type="PIRSF" id="PIRSF006468">
    <property type="entry name" value="BCAT1"/>
    <property type="match status" value="1"/>
</dbReference>
<dbReference type="InterPro" id="IPR001544">
    <property type="entry name" value="Aminotrans_IV"/>
</dbReference>
<keyword evidence="5" id="KW-0028">Amino-acid biosynthesis</keyword>
<protein>
    <recommendedName>
        <fullName evidence="3">branched-chain-amino-acid transaminase</fullName>
        <ecNumber evidence="3">2.6.1.42</ecNumber>
    </recommendedName>
</protein>
<evidence type="ECO:0000256" key="3">
    <source>
        <dbReference type="ARBA" id="ARBA00013053"/>
    </source>
</evidence>
<dbReference type="InterPro" id="IPR033939">
    <property type="entry name" value="BCAT_family"/>
</dbReference>
<sequence length="396" mass="43145">MWTSVGNGTLHGITNVPDIDPSKLIINLSDEQKPIPPPETLIFGQVKTDHMLVIDFDPVTGWSAPEIKPYGPLSLDPSSSCFQYATNVFEGLKAYLGPDGEPRLFRPDLNMKRLVKSVDRVALPPFNPEALLTLIKKLIHIDRRWIPSKPGYSLYIRPTMIGTRSSLGVAASDHAMLYVILSPAGPYFQGIAKEFALLAVSESVRAWPGGHGAYKLAVNYSPGFQPLRDAVKQGYSQVLWLLGDKITEAVTLTTIYSDNVNVFVHDTDLDLITPSLDGTILPGVTRQSVIELANAHSQGKSILPGIPPSQKLYIHERDLTMTELKAWYAEGALLETFGVGTAAIVGSITRIGHGGQDIVLSKIPGSTGPVARAFFDRISAIQTGRFAFEDWSVPCV</sequence>
<dbReference type="EMBL" id="LATX01001743">
    <property type="protein sequence ID" value="KTB38624.1"/>
    <property type="molecule type" value="Genomic_DNA"/>
</dbReference>
<evidence type="ECO:0000256" key="8">
    <source>
        <dbReference type="ARBA" id="ARBA00023304"/>
    </source>
</evidence>
<accession>A0A0W0FQK5</accession>
<dbReference type="PANTHER" id="PTHR11825:SF44">
    <property type="entry name" value="BRANCHED-CHAIN-AMINO-ACID AMINOTRANSFERASE"/>
    <property type="match status" value="1"/>
</dbReference>
<dbReference type="AlphaFoldDB" id="A0A0W0FQK5"/>
<evidence type="ECO:0000256" key="2">
    <source>
        <dbReference type="ARBA" id="ARBA00009320"/>
    </source>
</evidence>
<dbReference type="Pfam" id="PF01063">
    <property type="entry name" value="Aminotran_4"/>
    <property type="match status" value="1"/>
</dbReference>
<evidence type="ECO:0000313" key="11">
    <source>
        <dbReference type="Proteomes" id="UP000054988"/>
    </source>
</evidence>
<dbReference type="InterPro" id="IPR043131">
    <property type="entry name" value="BCAT-like_N"/>
</dbReference>
<feature type="modified residue" description="N6-(pyridoxal phosphate)lysine" evidence="9">
    <location>
        <position position="215"/>
    </location>
</feature>
<comment type="cofactor">
    <cofactor evidence="1">
        <name>pyridoxal 5'-phosphate</name>
        <dbReference type="ChEBI" id="CHEBI:597326"/>
    </cofactor>
</comment>
<keyword evidence="7" id="KW-0663">Pyridoxal phosphate</keyword>
<name>A0A0W0FQK5_MONRR</name>
<dbReference type="eggNOG" id="KOG0975">
    <property type="taxonomic scope" value="Eukaryota"/>
</dbReference>
<dbReference type="GO" id="GO:0009099">
    <property type="term" value="P:L-valine biosynthetic process"/>
    <property type="evidence" value="ECO:0007669"/>
    <property type="project" value="TreeGrafter"/>
</dbReference>
<evidence type="ECO:0000256" key="9">
    <source>
        <dbReference type="PIRSR" id="PIRSR006468-1"/>
    </source>
</evidence>
<dbReference type="EC" id="2.6.1.42" evidence="3"/>
<dbReference type="CDD" id="cd01557">
    <property type="entry name" value="BCAT_beta_family"/>
    <property type="match status" value="1"/>
</dbReference>
<gene>
    <name evidence="10" type="ORF">WG66_8802</name>
</gene>
<dbReference type="Proteomes" id="UP000054988">
    <property type="component" value="Unassembled WGS sequence"/>
</dbReference>
<comment type="similarity">
    <text evidence="2">Belongs to the class-IV pyridoxal-phosphate-dependent aminotransferase family.</text>
</comment>
<evidence type="ECO:0000256" key="6">
    <source>
        <dbReference type="ARBA" id="ARBA00022679"/>
    </source>
</evidence>
<dbReference type="Gene3D" id="3.30.470.10">
    <property type="match status" value="1"/>
</dbReference>
<dbReference type="InterPro" id="IPR005786">
    <property type="entry name" value="B_amino_transII"/>
</dbReference>
<evidence type="ECO:0000313" key="10">
    <source>
        <dbReference type="EMBL" id="KTB38624.1"/>
    </source>
</evidence>
<proteinExistence type="inferred from homology"/>
<dbReference type="SUPFAM" id="SSF56752">
    <property type="entry name" value="D-aminoacid aminotransferase-like PLP-dependent enzymes"/>
    <property type="match status" value="1"/>
</dbReference>
<dbReference type="GO" id="GO:0005739">
    <property type="term" value="C:mitochondrion"/>
    <property type="evidence" value="ECO:0007669"/>
    <property type="project" value="TreeGrafter"/>
</dbReference>
<comment type="caution">
    <text evidence="10">The sequence shown here is derived from an EMBL/GenBank/DDBJ whole genome shotgun (WGS) entry which is preliminary data.</text>
</comment>
<keyword evidence="6" id="KW-0808">Transferase</keyword>
<organism evidence="10 11">
    <name type="scientific">Moniliophthora roreri</name>
    <name type="common">Frosty pod rot fungus</name>
    <name type="synonym">Monilia roreri</name>
    <dbReference type="NCBI Taxonomy" id="221103"/>
    <lineage>
        <taxon>Eukaryota</taxon>
        <taxon>Fungi</taxon>
        <taxon>Dikarya</taxon>
        <taxon>Basidiomycota</taxon>
        <taxon>Agaricomycotina</taxon>
        <taxon>Agaricomycetes</taxon>
        <taxon>Agaricomycetidae</taxon>
        <taxon>Agaricales</taxon>
        <taxon>Marasmiineae</taxon>
        <taxon>Marasmiaceae</taxon>
        <taxon>Moniliophthora</taxon>
    </lineage>
</organism>
<evidence type="ECO:0000256" key="7">
    <source>
        <dbReference type="ARBA" id="ARBA00022898"/>
    </source>
</evidence>
<dbReference type="GO" id="GO:0004084">
    <property type="term" value="F:branched-chain-amino-acid transaminase activity"/>
    <property type="evidence" value="ECO:0007669"/>
    <property type="project" value="UniProtKB-EC"/>
</dbReference>
<dbReference type="InterPro" id="IPR036038">
    <property type="entry name" value="Aminotransferase-like"/>
</dbReference>
<reference evidence="10 11" key="1">
    <citation type="submission" date="2015-12" db="EMBL/GenBank/DDBJ databases">
        <title>Draft genome sequence of Moniliophthora roreri, the causal agent of frosty pod rot of cacao.</title>
        <authorList>
            <person name="Aime M.C."/>
            <person name="Diaz-Valderrama J.R."/>
            <person name="Kijpornyongpan T."/>
            <person name="Phillips-Mora W."/>
        </authorList>
    </citation>
    <scope>NUCLEOTIDE SEQUENCE [LARGE SCALE GENOMIC DNA]</scope>
    <source>
        <strain evidence="10 11">MCA 2952</strain>
    </source>
</reference>
<dbReference type="PANTHER" id="PTHR11825">
    <property type="entry name" value="SUBGROUP IIII AMINOTRANSFERASE"/>
    <property type="match status" value="1"/>
</dbReference>
<evidence type="ECO:0000256" key="5">
    <source>
        <dbReference type="ARBA" id="ARBA00022605"/>
    </source>
</evidence>
<dbReference type="FunFam" id="3.30.470.10:FF:000002">
    <property type="entry name" value="Branched-chain-amino-acid aminotransferase"/>
    <property type="match status" value="1"/>
</dbReference>
<dbReference type="Gene3D" id="3.20.10.10">
    <property type="entry name" value="D-amino Acid Aminotransferase, subunit A, domain 2"/>
    <property type="match status" value="1"/>
</dbReference>
<evidence type="ECO:0000256" key="4">
    <source>
        <dbReference type="ARBA" id="ARBA00022576"/>
    </source>
</evidence>